<evidence type="ECO:0000256" key="1">
    <source>
        <dbReference type="ARBA" id="ARBA00004141"/>
    </source>
</evidence>
<dbReference type="Pfam" id="PF01594">
    <property type="entry name" value="AI-2E_transport"/>
    <property type="match status" value="1"/>
</dbReference>
<evidence type="ECO:0000256" key="5">
    <source>
        <dbReference type="ARBA" id="ARBA00023136"/>
    </source>
</evidence>
<feature type="transmembrane region" description="Helical" evidence="6">
    <location>
        <begin position="64"/>
        <end position="85"/>
    </location>
</feature>
<dbReference type="PANTHER" id="PTHR21716:SF4">
    <property type="entry name" value="TRANSMEMBRANE PROTEIN 245"/>
    <property type="match status" value="1"/>
</dbReference>
<dbReference type="GO" id="GO:0016020">
    <property type="term" value="C:membrane"/>
    <property type="evidence" value="ECO:0007669"/>
    <property type="project" value="UniProtKB-SubCell"/>
</dbReference>
<sequence length="350" mass="37103">MQAPTIQKASFVALIVLVTAAFVWLLLPFYGAILWAVILAILFHPLQRRLERAFGGRANLAAAVSVLACICIVVIPGSLVLGSLATEATSLYGRVSSREFDAAAMVDQIRGALPSFVIDALSALDLGSIEEIQSRLTSFLGQAAQAIATRAVAIGQNTAQFVISLGVMLYVLFFLFRDGTRLAVTIRNASPLSRHHTDHILAKFAEVVKATVKGNVIIAMIQGAVGGVTFWLLGVDAPLLWGVLMAVLSLLPAVGAFLIWGPVALYLLLSGAYLKGAILFAVGIFIISTIDNLLRPPLVGRGTRLPDYVVLVSTLGGIAAIGMNGFVLGPLIAALFIAVWSLFAADRMRP</sequence>
<dbReference type="PANTHER" id="PTHR21716">
    <property type="entry name" value="TRANSMEMBRANE PROTEIN"/>
    <property type="match status" value="1"/>
</dbReference>
<feature type="transmembrane region" description="Helical" evidence="6">
    <location>
        <begin position="216"/>
        <end position="233"/>
    </location>
</feature>
<keyword evidence="8" id="KW-1185">Reference proteome</keyword>
<evidence type="ECO:0000256" key="6">
    <source>
        <dbReference type="SAM" id="Phobius"/>
    </source>
</evidence>
<organism evidence="7 8">
    <name type="scientific">Chelatococcus reniformis</name>
    <dbReference type="NCBI Taxonomy" id="1494448"/>
    <lineage>
        <taxon>Bacteria</taxon>
        <taxon>Pseudomonadati</taxon>
        <taxon>Pseudomonadota</taxon>
        <taxon>Alphaproteobacteria</taxon>
        <taxon>Hyphomicrobiales</taxon>
        <taxon>Chelatococcaceae</taxon>
        <taxon>Chelatococcus</taxon>
    </lineage>
</organism>
<reference evidence="7" key="1">
    <citation type="journal article" date="2014" name="Int. J. Syst. Evol. Microbiol.">
        <title>Complete genome sequence of Corynebacterium casei LMG S-19264T (=DSM 44701T), isolated from a smear-ripened cheese.</title>
        <authorList>
            <consortium name="US DOE Joint Genome Institute (JGI-PGF)"/>
            <person name="Walter F."/>
            <person name="Albersmeier A."/>
            <person name="Kalinowski J."/>
            <person name="Ruckert C."/>
        </authorList>
    </citation>
    <scope>NUCLEOTIDE SEQUENCE</scope>
    <source>
        <strain evidence="7">CGMCC 1.12919</strain>
    </source>
</reference>
<comment type="caution">
    <text evidence="7">The sequence shown here is derived from an EMBL/GenBank/DDBJ whole genome shotgun (WGS) entry which is preliminary data.</text>
</comment>
<evidence type="ECO:0000256" key="4">
    <source>
        <dbReference type="ARBA" id="ARBA00022989"/>
    </source>
</evidence>
<feature type="transmembrane region" description="Helical" evidence="6">
    <location>
        <begin position="12"/>
        <end position="43"/>
    </location>
</feature>
<keyword evidence="3 6" id="KW-0812">Transmembrane</keyword>
<keyword evidence="5 6" id="KW-0472">Membrane</keyword>
<evidence type="ECO:0000256" key="3">
    <source>
        <dbReference type="ARBA" id="ARBA00022692"/>
    </source>
</evidence>
<evidence type="ECO:0000256" key="2">
    <source>
        <dbReference type="ARBA" id="ARBA00009773"/>
    </source>
</evidence>
<dbReference type="RefSeq" id="WP_188608285.1">
    <property type="nucleotide sequence ID" value="NZ_BMGG01000002.1"/>
</dbReference>
<evidence type="ECO:0000313" key="8">
    <source>
        <dbReference type="Proteomes" id="UP000637002"/>
    </source>
</evidence>
<feature type="transmembrane region" description="Helical" evidence="6">
    <location>
        <begin position="272"/>
        <end position="290"/>
    </location>
</feature>
<comment type="subcellular location">
    <subcellularLocation>
        <location evidence="1">Membrane</location>
        <topology evidence="1">Multi-pass membrane protein</topology>
    </subcellularLocation>
</comment>
<dbReference type="InterPro" id="IPR002549">
    <property type="entry name" value="AI-2E-like"/>
</dbReference>
<evidence type="ECO:0000313" key="7">
    <source>
        <dbReference type="EMBL" id="GGC55147.1"/>
    </source>
</evidence>
<dbReference type="Proteomes" id="UP000637002">
    <property type="component" value="Unassembled WGS sequence"/>
</dbReference>
<keyword evidence="4 6" id="KW-1133">Transmembrane helix</keyword>
<feature type="transmembrane region" description="Helical" evidence="6">
    <location>
        <begin position="239"/>
        <end position="260"/>
    </location>
</feature>
<dbReference type="EMBL" id="BMGG01000002">
    <property type="protein sequence ID" value="GGC55147.1"/>
    <property type="molecule type" value="Genomic_DNA"/>
</dbReference>
<dbReference type="AlphaFoldDB" id="A0A916U177"/>
<protein>
    <submittedName>
        <fullName evidence="7">AI-2E family transporter</fullName>
    </submittedName>
</protein>
<proteinExistence type="inferred from homology"/>
<feature type="transmembrane region" description="Helical" evidence="6">
    <location>
        <begin position="310"/>
        <end position="343"/>
    </location>
</feature>
<reference evidence="7" key="2">
    <citation type="submission" date="2020-09" db="EMBL/GenBank/DDBJ databases">
        <authorList>
            <person name="Sun Q."/>
            <person name="Zhou Y."/>
        </authorList>
    </citation>
    <scope>NUCLEOTIDE SEQUENCE</scope>
    <source>
        <strain evidence="7">CGMCC 1.12919</strain>
    </source>
</reference>
<name>A0A916U177_9HYPH</name>
<accession>A0A916U177</accession>
<comment type="similarity">
    <text evidence="2">Belongs to the autoinducer-2 exporter (AI-2E) (TC 2.A.86) family.</text>
</comment>
<feature type="transmembrane region" description="Helical" evidence="6">
    <location>
        <begin position="158"/>
        <end position="176"/>
    </location>
</feature>
<gene>
    <name evidence="7" type="ORF">GCM10010994_12570</name>
</gene>